<dbReference type="Proteomes" id="UP000294914">
    <property type="component" value="Unassembled WGS sequence"/>
</dbReference>
<dbReference type="GO" id="GO:0051213">
    <property type="term" value="F:dioxygenase activity"/>
    <property type="evidence" value="ECO:0007669"/>
    <property type="project" value="UniProtKB-KW"/>
</dbReference>
<dbReference type="InterPro" id="IPR037523">
    <property type="entry name" value="VOC_core"/>
</dbReference>
<keyword evidence="2" id="KW-0456">Lyase</keyword>
<organism evidence="2 3">
    <name type="scientific">Thiohalophilus thiocyanatoxydans</name>
    <dbReference type="NCBI Taxonomy" id="381308"/>
    <lineage>
        <taxon>Bacteria</taxon>
        <taxon>Pseudomonadati</taxon>
        <taxon>Pseudomonadota</taxon>
        <taxon>Gammaproteobacteria</taxon>
        <taxon>Thiohalomonadales</taxon>
        <taxon>Thiohalophilaceae</taxon>
        <taxon>Thiohalophilus</taxon>
    </lineage>
</organism>
<keyword evidence="2" id="KW-0223">Dioxygenase</keyword>
<dbReference type="CDD" id="cd06587">
    <property type="entry name" value="VOC"/>
    <property type="match status" value="1"/>
</dbReference>
<dbReference type="InterPro" id="IPR004360">
    <property type="entry name" value="Glyas_Fos-R_dOase_dom"/>
</dbReference>
<dbReference type="Pfam" id="PF00903">
    <property type="entry name" value="Glyoxalase"/>
    <property type="match status" value="1"/>
</dbReference>
<evidence type="ECO:0000313" key="3">
    <source>
        <dbReference type="Proteomes" id="UP000294914"/>
    </source>
</evidence>
<dbReference type="EMBL" id="SOQX01000001">
    <property type="protein sequence ID" value="TDY04261.1"/>
    <property type="molecule type" value="Genomic_DNA"/>
</dbReference>
<proteinExistence type="predicted"/>
<keyword evidence="2" id="KW-0560">Oxidoreductase</keyword>
<dbReference type="InterPro" id="IPR029068">
    <property type="entry name" value="Glyas_Bleomycin-R_OHBP_Dase"/>
</dbReference>
<dbReference type="InterPro" id="IPR051332">
    <property type="entry name" value="Fosfomycin_Res_Enzymes"/>
</dbReference>
<dbReference type="Gene3D" id="3.10.180.10">
    <property type="entry name" value="2,3-Dihydroxybiphenyl 1,2-Dioxygenase, domain 1"/>
    <property type="match status" value="1"/>
</dbReference>
<dbReference type="PANTHER" id="PTHR36113:SF1">
    <property type="entry name" value="GLYOXALASE_BLEOMYCIN RESISTANCE PROTEIN_DIOXYGENASE"/>
    <property type="match status" value="1"/>
</dbReference>
<reference evidence="2 3" key="1">
    <citation type="submission" date="2019-03" db="EMBL/GenBank/DDBJ databases">
        <title>Genomic Encyclopedia of Type Strains, Phase IV (KMG-IV): sequencing the most valuable type-strain genomes for metagenomic binning, comparative biology and taxonomic classification.</title>
        <authorList>
            <person name="Goeker M."/>
        </authorList>
    </citation>
    <scope>NUCLEOTIDE SEQUENCE [LARGE SCALE GENOMIC DNA]</scope>
    <source>
        <strain evidence="2 3">DSM 16326</strain>
    </source>
</reference>
<gene>
    <name evidence="2" type="ORF">EDC23_0634</name>
</gene>
<dbReference type="AlphaFoldDB" id="A0A4R8IT89"/>
<dbReference type="PROSITE" id="PS51819">
    <property type="entry name" value="VOC"/>
    <property type="match status" value="1"/>
</dbReference>
<sequence length="131" mass="15031">MQRPAATAGLRHIALFVREFSACEQFYVELLGMSVEWRPDSSNVYLTSGNDNLALHRSEDEFSGPQHLDHLGFILDSPGAVDEWYEFLRANKVEMRTRPKTHRDGARSFYCYDPDGNVVQMIYHPPLAKVQ</sequence>
<protein>
    <submittedName>
        <fullName evidence="2">Catechol 2,3-dioxygenase-like lactoylglutathione lyase family enzyme</fullName>
    </submittedName>
</protein>
<dbReference type="RefSeq" id="WP_134081016.1">
    <property type="nucleotide sequence ID" value="NZ_SOQX01000001.1"/>
</dbReference>
<dbReference type="GO" id="GO:0016829">
    <property type="term" value="F:lyase activity"/>
    <property type="evidence" value="ECO:0007669"/>
    <property type="project" value="UniProtKB-KW"/>
</dbReference>
<dbReference type="SUPFAM" id="SSF54593">
    <property type="entry name" value="Glyoxalase/Bleomycin resistance protein/Dihydroxybiphenyl dioxygenase"/>
    <property type="match status" value="1"/>
</dbReference>
<keyword evidence="3" id="KW-1185">Reference proteome</keyword>
<dbReference type="PANTHER" id="PTHR36113">
    <property type="entry name" value="LYASE, PUTATIVE-RELATED-RELATED"/>
    <property type="match status" value="1"/>
</dbReference>
<name>A0A4R8IT89_9GAMM</name>
<evidence type="ECO:0000313" key="2">
    <source>
        <dbReference type="EMBL" id="TDY04261.1"/>
    </source>
</evidence>
<evidence type="ECO:0000259" key="1">
    <source>
        <dbReference type="PROSITE" id="PS51819"/>
    </source>
</evidence>
<accession>A0A4R8IT89</accession>
<dbReference type="OrthoDB" id="9804944at2"/>
<comment type="caution">
    <text evidence="2">The sequence shown here is derived from an EMBL/GenBank/DDBJ whole genome shotgun (WGS) entry which is preliminary data.</text>
</comment>
<feature type="domain" description="VOC" evidence="1">
    <location>
        <begin position="9"/>
        <end position="124"/>
    </location>
</feature>